<dbReference type="Gene3D" id="2.20.110.10">
    <property type="entry name" value="Histone H3 K4-specific methyltransferase SET7/9 N-terminal domain"/>
    <property type="match status" value="2"/>
</dbReference>
<dbReference type="AlphaFoldDB" id="A0A023B9J8"/>
<keyword evidence="1" id="KW-0677">Repeat</keyword>
<gene>
    <name evidence="3" type="ORF">GNI_049810</name>
</gene>
<feature type="compositionally biased region" description="Basic and acidic residues" evidence="2">
    <location>
        <begin position="514"/>
        <end position="525"/>
    </location>
</feature>
<dbReference type="EMBL" id="AFNH02000384">
    <property type="protein sequence ID" value="EZG73004.1"/>
    <property type="molecule type" value="Genomic_DNA"/>
</dbReference>
<dbReference type="Proteomes" id="UP000019763">
    <property type="component" value="Unassembled WGS sequence"/>
</dbReference>
<feature type="region of interest" description="Disordered" evidence="2">
    <location>
        <begin position="424"/>
        <end position="562"/>
    </location>
</feature>
<protein>
    <submittedName>
        <fullName evidence="3">MORN repeat protein</fullName>
    </submittedName>
</protein>
<feature type="compositionally biased region" description="Low complexity" evidence="2">
    <location>
        <begin position="253"/>
        <end position="269"/>
    </location>
</feature>
<name>A0A023B9J8_GRENI</name>
<dbReference type="GeneID" id="22911821"/>
<dbReference type="SUPFAM" id="SSF82185">
    <property type="entry name" value="Histone H3 K4-specific methyltransferase SET7/9 N-terminal domain"/>
    <property type="match status" value="3"/>
</dbReference>
<feature type="compositionally biased region" description="Polar residues" evidence="2">
    <location>
        <begin position="240"/>
        <end position="252"/>
    </location>
</feature>
<dbReference type="PANTHER" id="PTHR23084">
    <property type="entry name" value="PHOSPHATIDYLINOSITOL-4-PHOSPHATE 5-KINASE RELATED"/>
    <property type="match status" value="1"/>
</dbReference>
<accession>A0A023B9J8</accession>
<reference evidence="3" key="1">
    <citation type="submission" date="2013-12" db="EMBL/GenBank/DDBJ databases">
        <authorList>
            <person name="Omoto C.K."/>
            <person name="Sibley D."/>
            <person name="Venepally P."/>
            <person name="Hadjithomas M."/>
            <person name="Karamycheva S."/>
            <person name="Brunk B."/>
            <person name="Roos D."/>
            <person name="Caler E."/>
            <person name="Lorenzi H."/>
        </authorList>
    </citation>
    <scope>NUCLEOTIDE SEQUENCE</scope>
</reference>
<dbReference type="InterPro" id="IPR003409">
    <property type="entry name" value="MORN"/>
</dbReference>
<keyword evidence="4" id="KW-1185">Reference proteome</keyword>
<dbReference type="SMART" id="SM00698">
    <property type="entry name" value="MORN"/>
    <property type="match status" value="6"/>
</dbReference>
<dbReference type="VEuPathDB" id="CryptoDB:GNI_049810"/>
<sequence length="863" mass="94998">MTRLAAFGGGDGRRLDCLEAVLGTRMYSQFGEGFWQAWLQTRNFRAFFALNSLPKIPVWTVPPRVGFGHYVYNNGDIFRGQFRRSLRHGPGRYLGKNVVYDGDWKEDRRHGRGVYRSALSMYAGDWKEDAKWGIGFCRSRTEMLCGQFVNNRIHGVGIYVHMALDIRVEGTFAHGLLQGNARLVNNSGLALPINRDALAPLVVPEWADGKYPYEYSGNWHEGRFHGLGTLYIKRKDNDENGQTAGGQSSTRQGAQSSAGLSTTSTGGQSPFHEANSVLESRTILVYSGEFYRGSLHGNGTMVFEDGSAFVGQWLNNARSSGTFISSTASCDWSTDDDQPPSKTSHLSESLYLTMEGLRKTLSPLTSDPAMEELRGPESLQNPAATCTENPLNEESLVEEFLVEESPAQGPPLKGESLVGESLVEESLLEESPGLEKSPTSDQGPCKGPAPSPLPGSSWGAHWQPSDASNLLTEKCSRPEPSLNSPLPETQRLLSEGYSATGTDDPSQIYFPDQSQHEPSPHDPSRQARGVPAVVVESAGQEPTAELAARSMAEPPARPMASPVAEDIRGVVYRLGSQAHPFDGRKSSSQLDDHPEQSNSARPGQTEVVTVPLQLPDQLLPDELLPAPSLSDQGGQKTRTDFSPRAFFARVASDAHKSGTKESRRREDGRKDGWKDEGRGKKDKFDPKQLIKGGRMKDHSAKDHAVVAGSVYESVLNFSRMVSDVEPLEPWWPTPSVIRPVLKELVDVVPTSEDGCIVFDGCWLTASNMVDDLDLNVNWTVRKVREWQYTGGISIDPPSLGVRRVKFHGFGQLLLCEEKAVIEGYWRHGTQQSPAVLRRDADVLNPSVWLKKTVDDTFEVSTEK</sequence>
<feature type="region of interest" description="Disordered" evidence="2">
    <location>
        <begin position="575"/>
        <end position="697"/>
    </location>
</feature>
<feature type="compositionally biased region" description="Basic and acidic residues" evidence="2">
    <location>
        <begin position="581"/>
        <end position="595"/>
    </location>
</feature>
<dbReference type="RefSeq" id="XP_011129699.1">
    <property type="nucleotide sequence ID" value="XM_011131397.1"/>
</dbReference>
<proteinExistence type="predicted"/>
<evidence type="ECO:0000313" key="4">
    <source>
        <dbReference type="Proteomes" id="UP000019763"/>
    </source>
</evidence>
<evidence type="ECO:0000313" key="3">
    <source>
        <dbReference type="EMBL" id="EZG73004.1"/>
    </source>
</evidence>
<feature type="compositionally biased region" description="Basic and acidic residues" evidence="2">
    <location>
        <begin position="652"/>
        <end position="697"/>
    </location>
</feature>
<dbReference type="Pfam" id="PF02493">
    <property type="entry name" value="MORN"/>
    <property type="match status" value="7"/>
</dbReference>
<comment type="caution">
    <text evidence="3">The sequence shown here is derived from an EMBL/GenBank/DDBJ whole genome shotgun (WGS) entry which is preliminary data.</text>
</comment>
<feature type="compositionally biased region" description="Low complexity" evidence="2">
    <location>
        <begin position="611"/>
        <end position="625"/>
    </location>
</feature>
<dbReference type="PANTHER" id="PTHR23084:SF263">
    <property type="entry name" value="MORN REPEAT-CONTAINING PROTEIN 1"/>
    <property type="match status" value="1"/>
</dbReference>
<feature type="region of interest" description="Disordered" evidence="2">
    <location>
        <begin position="236"/>
        <end position="273"/>
    </location>
</feature>
<dbReference type="OrthoDB" id="423343at2759"/>
<organism evidence="3 4">
    <name type="scientific">Gregarina niphandrodes</name>
    <name type="common">Septate eugregarine</name>
    <dbReference type="NCBI Taxonomy" id="110365"/>
    <lineage>
        <taxon>Eukaryota</taxon>
        <taxon>Sar</taxon>
        <taxon>Alveolata</taxon>
        <taxon>Apicomplexa</taxon>
        <taxon>Conoidasida</taxon>
        <taxon>Gregarinasina</taxon>
        <taxon>Eugregarinorida</taxon>
        <taxon>Gregarinidae</taxon>
        <taxon>Gregarina</taxon>
    </lineage>
</organism>
<dbReference type="eggNOG" id="KOG0231">
    <property type="taxonomic scope" value="Eukaryota"/>
</dbReference>
<evidence type="ECO:0000256" key="1">
    <source>
        <dbReference type="ARBA" id="ARBA00022737"/>
    </source>
</evidence>
<evidence type="ECO:0000256" key="2">
    <source>
        <dbReference type="SAM" id="MobiDB-lite"/>
    </source>
</evidence>